<dbReference type="KEGG" id="gms:SOIL9_05490"/>
<dbReference type="AlphaFoldDB" id="A0A6P2DA19"/>
<dbReference type="Proteomes" id="UP000464178">
    <property type="component" value="Chromosome"/>
</dbReference>
<proteinExistence type="predicted"/>
<evidence type="ECO:0000313" key="1">
    <source>
        <dbReference type="EMBL" id="VTR97773.1"/>
    </source>
</evidence>
<protein>
    <submittedName>
        <fullName evidence="1">Uncharacterized protein</fullName>
    </submittedName>
</protein>
<name>A0A6P2DA19_9BACT</name>
<dbReference type="EMBL" id="LR593886">
    <property type="protein sequence ID" value="VTR97773.1"/>
    <property type="molecule type" value="Genomic_DNA"/>
</dbReference>
<dbReference type="RefSeq" id="WP_162671355.1">
    <property type="nucleotide sequence ID" value="NZ_LR593886.1"/>
</dbReference>
<organism evidence="1 2">
    <name type="scientific">Gemmata massiliana</name>
    <dbReference type="NCBI Taxonomy" id="1210884"/>
    <lineage>
        <taxon>Bacteria</taxon>
        <taxon>Pseudomonadati</taxon>
        <taxon>Planctomycetota</taxon>
        <taxon>Planctomycetia</taxon>
        <taxon>Gemmatales</taxon>
        <taxon>Gemmataceae</taxon>
        <taxon>Gemmata</taxon>
    </lineage>
</organism>
<sequence>MDEIAELRDALDRLHAAMDDLVVRGVRAAGPTDIAKLTALRDEFRTAGAEHLAEKLGTLVDAVQAGERSAAPALMRAVTTFRLFDRMLTLEVARGALNPPVAVAGDDEAEPEGDE</sequence>
<gene>
    <name evidence="1" type="ORF">SOIL9_05490</name>
</gene>
<keyword evidence="2" id="KW-1185">Reference proteome</keyword>
<reference evidence="1 2" key="1">
    <citation type="submission" date="2019-05" db="EMBL/GenBank/DDBJ databases">
        <authorList>
            <consortium name="Science for Life Laboratories"/>
        </authorList>
    </citation>
    <scope>NUCLEOTIDE SEQUENCE [LARGE SCALE GENOMIC DNA]</scope>
    <source>
        <strain evidence="1">Soil9</strain>
    </source>
</reference>
<accession>A0A6P2DA19</accession>
<evidence type="ECO:0000313" key="2">
    <source>
        <dbReference type="Proteomes" id="UP000464178"/>
    </source>
</evidence>